<dbReference type="InterPro" id="IPR042262">
    <property type="entry name" value="CN_hydtase_beta_C"/>
</dbReference>
<proteinExistence type="predicted"/>
<evidence type="ECO:0000313" key="2">
    <source>
        <dbReference type="EMBL" id="VUS66763.1"/>
    </source>
</evidence>
<dbReference type="NCBIfam" id="TIGR03889">
    <property type="entry name" value="nitrile_acc"/>
    <property type="match status" value="1"/>
</dbReference>
<dbReference type="InterPro" id="IPR049054">
    <property type="entry name" value="CN_hydtase_beta-like_N"/>
</dbReference>
<organism evidence="2 3">
    <name type="scientific">Klebsiella pasteurii</name>
    <dbReference type="NCBI Taxonomy" id="2587529"/>
    <lineage>
        <taxon>Bacteria</taxon>
        <taxon>Pseudomonadati</taxon>
        <taxon>Pseudomonadota</taxon>
        <taxon>Gammaproteobacteria</taxon>
        <taxon>Enterobacterales</taxon>
        <taxon>Enterobacteriaceae</taxon>
        <taxon>Klebsiella/Raoultella group</taxon>
        <taxon>Klebsiella</taxon>
    </lineage>
</organism>
<reference evidence="2 3" key="1">
    <citation type="submission" date="2019-07" db="EMBL/GenBank/DDBJ databases">
        <authorList>
            <person name="Brisse S."/>
            <person name="Rodrigues C."/>
            <person name="Thorpe H."/>
        </authorList>
    </citation>
    <scope>NUCLEOTIDE SEQUENCE [LARGE SCALE GENOMIC DNA]</scope>
    <source>
        <strain evidence="2">SB6410</strain>
    </source>
</reference>
<evidence type="ECO:0000313" key="3">
    <source>
        <dbReference type="Proteomes" id="UP000318567"/>
    </source>
</evidence>
<accession>A0A9Q9S6S3</accession>
<name>A0A9Q9S6S3_9ENTR</name>
<feature type="domain" description="Nitrile hydratase beta subunit-like N-terminal" evidence="1">
    <location>
        <begin position="10"/>
        <end position="109"/>
    </location>
</feature>
<dbReference type="Gene3D" id="1.10.472.20">
    <property type="entry name" value="Nitrile hydratase, beta subunit"/>
    <property type="match status" value="1"/>
</dbReference>
<dbReference type="AlphaFoldDB" id="A0A9Q9S6S3"/>
<gene>
    <name evidence="2" type="ORF">SB6410_02704</name>
</gene>
<protein>
    <recommendedName>
        <fullName evidence="1">Nitrile hydratase beta subunit-like N-terminal domain-containing protein</fullName>
    </recommendedName>
</protein>
<comment type="caution">
    <text evidence="2">The sequence shown here is derived from an EMBL/GenBank/DDBJ whole genome shotgun (WGS) entry which is preliminary data.</text>
</comment>
<dbReference type="Proteomes" id="UP000318567">
    <property type="component" value="Unassembled WGS sequence"/>
</dbReference>
<dbReference type="InterPro" id="IPR023808">
    <property type="entry name" value="Nitrile_Hydratase_acc_put"/>
</dbReference>
<dbReference type="SUPFAM" id="SSF50090">
    <property type="entry name" value="Electron transport accessory proteins"/>
    <property type="match status" value="1"/>
</dbReference>
<evidence type="ECO:0000259" key="1">
    <source>
        <dbReference type="Pfam" id="PF21006"/>
    </source>
</evidence>
<sequence length="159" mass="17573">MNRSMNTATQHDYAAIGLPRDEEGPVFDKPWQAKAFSLIVHLHRAGLFPWAEWVQTFSKEIKAAPAQPGESVNDAYYRQWTAAMENMVTALNLAVPDDISRRTQEWRQAYLNTPHGQPIVLANASCPPAHSHHHLSLGVPVTVSPALVSNSKIDNGVTP</sequence>
<dbReference type="InterPro" id="IPR008990">
    <property type="entry name" value="Elect_transpt_acc-like_dom_sf"/>
</dbReference>
<dbReference type="Pfam" id="PF21006">
    <property type="entry name" value="NHase_beta_N"/>
    <property type="match status" value="1"/>
</dbReference>
<dbReference type="EMBL" id="CABGGO010000025">
    <property type="protein sequence ID" value="VUS66763.1"/>
    <property type="molecule type" value="Genomic_DNA"/>
</dbReference>